<evidence type="ECO:0000313" key="4">
    <source>
        <dbReference type="Proteomes" id="UP000717585"/>
    </source>
</evidence>
<dbReference type="PROSITE" id="PS51399">
    <property type="entry name" value="SEP"/>
    <property type="match status" value="1"/>
</dbReference>
<dbReference type="PANTHER" id="PTHR23333">
    <property type="entry name" value="UBX DOMAIN CONTAINING PROTEIN"/>
    <property type="match status" value="1"/>
</dbReference>
<dbReference type="InterPro" id="IPR036241">
    <property type="entry name" value="NSFL1C_SEP_dom_sf"/>
</dbReference>
<evidence type="ECO:0000259" key="2">
    <source>
        <dbReference type="PROSITE" id="PS51399"/>
    </source>
</evidence>
<accession>A0A8J6AS97</accession>
<reference evidence="3" key="1">
    <citation type="submission" date="2021-05" db="EMBL/GenBank/DDBJ databases">
        <title>A free-living protist that lacks canonical eukaryotic 1 DNA replication and segregation systems.</title>
        <authorList>
            <person name="Salas-Leiva D.E."/>
            <person name="Tromer E.C."/>
            <person name="Curtis B.A."/>
            <person name="Jerlstrom-Hultqvist J."/>
            <person name="Kolisko M."/>
            <person name="Yi Z."/>
            <person name="Salas-Leiva J.S."/>
            <person name="Gallot-Lavallee L."/>
            <person name="Kops G.J.P.L."/>
            <person name="Archibald J.M."/>
            <person name="Simpson A.G.B."/>
            <person name="Roger A.J."/>
        </authorList>
    </citation>
    <scope>NUCLEOTIDE SEQUENCE</scope>
    <source>
        <strain evidence="3">BICM</strain>
    </source>
</reference>
<dbReference type="EMBL" id="JAHDYR010000066">
    <property type="protein sequence ID" value="KAG9390210.1"/>
    <property type="molecule type" value="Genomic_DNA"/>
</dbReference>
<dbReference type="Proteomes" id="UP000717585">
    <property type="component" value="Unassembled WGS sequence"/>
</dbReference>
<organism evidence="3 4">
    <name type="scientific">Carpediemonas membranifera</name>
    <dbReference type="NCBI Taxonomy" id="201153"/>
    <lineage>
        <taxon>Eukaryota</taxon>
        <taxon>Metamonada</taxon>
        <taxon>Carpediemonas-like organisms</taxon>
        <taxon>Carpediemonas</taxon>
    </lineage>
</organism>
<keyword evidence="4" id="KW-1185">Reference proteome</keyword>
<dbReference type="PANTHER" id="PTHR23333:SF4">
    <property type="entry name" value="UBX DOMAIN-CONTAINING PROTEIN 11"/>
    <property type="match status" value="1"/>
</dbReference>
<dbReference type="InterPro" id="IPR012989">
    <property type="entry name" value="SEP_domain"/>
</dbReference>
<dbReference type="GO" id="GO:0043161">
    <property type="term" value="P:proteasome-mediated ubiquitin-dependent protein catabolic process"/>
    <property type="evidence" value="ECO:0007669"/>
    <property type="project" value="TreeGrafter"/>
</dbReference>
<protein>
    <submittedName>
        <fullName evidence="3">SEP domain</fullName>
    </submittedName>
</protein>
<feature type="domain" description="SEP" evidence="2">
    <location>
        <begin position="165"/>
        <end position="232"/>
    </location>
</feature>
<sequence length="423" mass="46231">MISDAVFREMSVGRGAPARSSAPKHGNDADLLTMMTSKLRQLEAAIKKRDEVVRQQNDALARLRRENEVLKIRVETADGTEQLLASLQRDNAKLKDQVGEMEVFLRDYGLVWVGGDKGDIDLSNPDFITLGLKLRALNDAVARAGGGQMEFEQVGSSKEKRLVPSKGLKIRFYVNGFIINTGPFRPYADDGLAFIGDLMDGYFPSELKEKYPDGTLFDYQLFPDDAMDPDTLRSYKEAPSSPSFKGRGNILGKGQAAVPANVEESKGRINPKDEWVTDGEGRRVQRTEGRVTKEEFMARLPASIIRNGVVVPVREEIGDMLVEPVNDEPAPPLVASDDEDDLTSTGPLATIRARLPTGNHVLTLPYAAPVGRLYKACERLAPVPAGKQLELRVPGRGPVGRTGTLESEALVPSAVVMAVFVDA</sequence>
<dbReference type="SUPFAM" id="SSF102848">
    <property type="entry name" value="NSFL1 (p97 ATPase) cofactor p47, SEP domain"/>
    <property type="match status" value="1"/>
</dbReference>
<evidence type="ECO:0000313" key="3">
    <source>
        <dbReference type="EMBL" id="KAG9390210.1"/>
    </source>
</evidence>
<proteinExistence type="predicted"/>
<gene>
    <name evidence="3" type="ORF">J8273_8250</name>
</gene>
<dbReference type="GO" id="GO:0043130">
    <property type="term" value="F:ubiquitin binding"/>
    <property type="evidence" value="ECO:0007669"/>
    <property type="project" value="TreeGrafter"/>
</dbReference>
<name>A0A8J6AS97_9EUKA</name>
<dbReference type="Gene3D" id="3.30.420.210">
    <property type="entry name" value="SEP domain"/>
    <property type="match status" value="1"/>
</dbReference>
<keyword evidence="1" id="KW-0175">Coiled coil</keyword>
<comment type="caution">
    <text evidence="3">The sequence shown here is derived from an EMBL/GenBank/DDBJ whole genome shotgun (WGS) entry which is preliminary data.</text>
</comment>
<dbReference type="OrthoDB" id="25887at2759"/>
<feature type="coiled-coil region" evidence="1">
    <location>
        <begin position="53"/>
        <end position="97"/>
    </location>
</feature>
<evidence type="ECO:0000256" key="1">
    <source>
        <dbReference type="SAM" id="Coils"/>
    </source>
</evidence>
<dbReference type="Pfam" id="PF08059">
    <property type="entry name" value="SEP"/>
    <property type="match status" value="1"/>
</dbReference>
<dbReference type="AlphaFoldDB" id="A0A8J6AS97"/>